<protein>
    <recommendedName>
        <fullName evidence="4">phosphoenolpyruvate--glycerone phosphotransferase</fullName>
        <ecNumber evidence="4">2.7.1.121</ecNumber>
    </recommendedName>
</protein>
<dbReference type="InterPro" id="IPR036662">
    <property type="entry name" value="PTS_EIIA_man-typ_sf"/>
</dbReference>
<dbReference type="Gene3D" id="3.30.1340.10">
    <property type="entry name" value="HPr-like"/>
    <property type="match status" value="1"/>
</dbReference>
<dbReference type="SUPFAM" id="SSF52009">
    <property type="entry name" value="Phosphohistidine domain"/>
    <property type="match status" value="1"/>
</dbReference>
<keyword evidence="5 9" id="KW-0808">Transferase</keyword>
<dbReference type="OrthoDB" id="7065393at2"/>
<dbReference type="Gene3D" id="1.10.274.10">
    <property type="entry name" value="PtsI, HPr-binding domain"/>
    <property type="match status" value="1"/>
</dbReference>
<dbReference type="PROSITE" id="PS51350">
    <property type="entry name" value="PTS_HPR_DOM"/>
    <property type="match status" value="1"/>
</dbReference>
<evidence type="ECO:0000256" key="2">
    <source>
        <dbReference type="ARBA" id="ARBA00002788"/>
    </source>
</evidence>
<gene>
    <name evidence="9" type="ORF">EPJ72_01985</name>
</gene>
<dbReference type="InterPro" id="IPR008731">
    <property type="entry name" value="PTS_EIN"/>
</dbReference>
<reference evidence="9 10" key="1">
    <citation type="journal article" date="1992" name="Lakartidningen">
        <title>[Penicillin V and not amoxicillin is the first choice preparation in acute otitis].</title>
        <authorList>
            <person name="Kamme C."/>
            <person name="Lundgren K."/>
            <person name="Prellner K."/>
        </authorList>
    </citation>
    <scope>NUCLEOTIDE SEQUENCE [LARGE SCALE GENOMIC DNA]</scope>
    <source>
        <strain evidence="9 10">PC5538III-hc</strain>
    </source>
</reference>
<evidence type="ECO:0000256" key="3">
    <source>
        <dbReference type="ARBA" id="ARBA00007837"/>
    </source>
</evidence>
<dbReference type="Pfam" id="PF03610">
    <property type="entry name" value="EIIA-man"/>
    <property type="match status" value="1"/>
</dbReference>
<comment type="catalytic activity">
    <reaction evidence="1">
        <text>dihydroxyacetone + phosphoenolpyruvate = dihydroxyacetone phosphate + pyruvate</text>
        <dbReference type="Rhea" id="RHEA:18381"/>
        <dbReference type="ChEBI" id="CHEBI:15361"/>
        <dbReference type="ChEBI" id="CHEBI:16016"/>
        <dbReference type="ChEBI" id="CHEBI:57642"/>
        <dbReference type="ChEBI" id="CHEBI:58702"/>
        <dbReference type="EC" id="2.7.1.121"/>
    </reaction>
</comment>
<sequence>MVSLIFVSHSNELAKSIKKYIYDITKTEVPIGFSGGVGDDFKELGTDPTDIFNLIEEMYTDDGIIIFCDLGSALISSEMAISMLDDDKKEKVKLTSAPFLEGGILAAIESSLNKNIDEIKRELNNSLDAKKSYIDDDEETEKENAANNDLKDYLRQEYKILLKNGLHARPIFMFMNMVSKSNCSVLITNKTKNKNIISADSMSKISLLSIQYNDIVEVYAKGENAQNFLESLKDLFDGKFEVADNEVKKSYAVNSDFEVVCEGNVSALAKYVDLDIKIGYEEQREIDIKAEKEKFVYAIETVRKEILKQKQIIEGKNLCNDEALIFDSHLTMLLDEAVIDDVDNLLETSKHTALYLYTNIMQNMCDCFNEFDDLYMRERKYDILDILNQVLAVLLDKKIEIPKNKDIILISDNIYVSTVANFTDNIKGVISLNGSSLSHSSILLKALNIPYVVYKDAKKFDGKNIVIDTKNKDIIYLNN</sequence>
<dbReference type="InterPro" id="IPR036618">
    <property type="entry name" value="PtsI_HPr-bd_sf"/>
</dbReference>
<evidence type="ECO:0000313" key="10">
    <source>
        <dbReference type="Proteomes" id="UP000323176"/>
    </source>
</evidence>
<dbReference type="Proteomes" id="UP000323176">
    <property type="component" value="Unassembled WGS sequence"/>
</dbReference>
<dbReference type="GO" id="GO:0009401">
    <property type="term" value="P:phosphoenolpyruvate-dependent sugar phosphotransferase system"/>
    <property type="evidence" value="ECO:0007669"/>
    <property type="project" value="InterPro"/>
</dbReference>
<dbReference type="PANTHER" id="PTHR38594">
    <property type="entry name" value="PEP-DEPENDENT DIHYDROXYACETONE KINASE, PHOSPHORYL DONOR SUBUNIT DHAM"/>
    <property type="match status" value="1"/>
</dbReference>
<dbReference type="Pfam" id="PF05524">
    <property type="entry name" value="PEP-utilisers_N"/>
    <property type="match status" value="1"/>
</dbReference>
<comment type="function">
    <text evidence="2">Component of the dihydroxyacetone kinase complex, which is responsible for the phosphoenolpyruvate (PEP)-dependent phosphorylation of dihydroxyacetone. DhaM serves as the phosphoryl donor. Is phosphorylated by phosphoenolpyruvate in an EI- and HPr-dependent reaction, and a phosphorelay system on histidine residues finally leads to phosphoryl transfer to DhaL and dihydroxyacetone.</text>
</comment>
<feature type="domain" description="PTS EIIA type-4" evidence="7">
    <location>
        <begin position="1"/>
        <end position="134"/>
    </location>
</feature>
<comment type="caution">
    <text evidence="9">The sequence shown here is derived from an EMBL/GenBank/DDBJ whole genome shotgun (WGS) entry which is preliminary data.</text>
</comment>
<accession>A0A5C8FBE1</accession>
<dbReference type="PANTHER" id="PTHR38594:SF1">
    <property type="entry name" value="PEP-DEPENDENT DIHYDROXYACETONE KINASE, PHOSPHORYL DONOR SUBUNIT DHAM"/>
    <property type="match status" value="1"/>
</dbReference>
<evidence type="ECO:0000259" key="7">
    <source>
        <dbReference type="PROSITE" id="PS51096"/>
    </source>
</evidence>
<dbReference type="Pfam" id="PF00381">
    <property type="entry name" value="PTS-HPr"/>
    <property type="match status" value="1"/>
</dbReference>
<feature type="domain" description="HPr" evidence="8">
    <location>
        <begin position="153"/>
        <end position="243"/>
    </location>
</feature>
<name>A0A5C8FBE1_BRAPL</name>
<comment type="similarity">
    <text evidence="3">Belongs to the PEP-utilizing enzyme family.</text>
</comment>
<dbReference type="SUPFAM" id="SSF47831">
    <property type="entry name" value="Enzyme I of the PEP:sugar phosphotransferase system HPr-binding (sub)domain"/>
    <property type="match status" value="1"/>
</dbReference>
<dbReference type="InterPro" id="IPR039643">
    <property type="entry name" value="DhaM"/>
</dbReference>
<dbReference type="NCBIfam" id="TIGR02364">
    <property type="entry name" value="dha_pts"/>
    <property type="match status" value="1"/>
</dbReference>
<evidence type="ECO:0000256" key="4">
    <source>
        <dbReference type="ARBA" id="ARBA00012095"/>
    </source>
</evidence>
<dbReference type="PROSITE" id="PS51096">
    <property type="entry name" value="PTS_EIIA_TYPE_4"/>
    <property type="match status" value="1"/>
</dbReference>
<dbReference type="EMBL" id="SAXY01000012">
    <property type="protein sequence ID" value="TXJ46562.1"/>
    <property type="molecule type" value="Genomic_DNA"/>
</dbReference>
<dbReference type="CDD" id="cd00367">
    <property type="entry name" value="PTS-HPr_like"/>
    <property type="match status" value="1"/>
</dbReference>
<dbReference type="EC" id="2.7.1.121" evidence="4"/>
<dbReference type="SUPFAM" id="SSF53062">
    <property type="entry name" value="PTS system fructose IIA component-like"/>
    <property type="match status" value="1"/>
</dbReference>
<dbReference type="InterPro" id="IPR000032">
    <property type="entry name" value="HPr-like"/>
</dbReference>
<organism evidence="9 10">
    <name type="scientific">Brachyspira pilosicoli</name>
    <name type="common">Serpulina pilosicoli</name>
    <dbReference type="NCBI Taxonomy" id="52584"/>
    <lineage>
        <taxon>Bacteria</taxon>
        <taxon>Pseudomonadati</taxon>
        <taxon>Spirochaetota</taxon>
        <taxon>Spirochaetia</taxon>
        <taxon>Brachyspirales</taxon>
        <taxon>Brachyspiraceae</taxon>
        <taxon>Brachyspira</taxon>
    </lineage>
</organism>
<dbReference type="InterPro" id="IPR004701">
    <property type="entry name" value="PTS_EIIA_man-typ"/>
</dbReference>
<comment type="subunit">
    <text evidence="6">Homodimer. The dihydroxyacetone kinase complex is composed of a homodimer of DhaM, a homodimer of DhaK and the subunit DhaL.</text>
</comment>
<dbReference type="Gene3D" id="3.40.50.510">
    <property type="entry name" value="Phosphotransferase system, mannose-type IIA component"/>
    <property type="match status" value="1"/>
</dbReference>
<evidence type="ECO:0000256" key="1">
    <source>
        <dbReference type="ARBA" id="ARBA00001113"/>
    </source>
</evidence>
<dbReference type="Gene3D" id="3.50.30.10">
    <property type="entry name" value="Phosphohistidine domain"/>
    <property type="match status" value="1"/>
</dbReference>
<dbReference type="GO" id="GO:0019563">
    <property type="term" value="P:glycerol catabolic process"/>
    <property type="evidence" value="ECO:0007669"/>
    <property type="project" value="InterPro"/>
</dbReference>
<evidence type="ECO:0000313" key="9">
    <source>
        <dbReference type="EMBL" id="TXJ46562.1"/>
    </source>
</evidence>
<dbReference type="InterPro" id="IPR035895">
    <property type="entry name" value="HPr-like_sf"/>
</dbReference>
<dbReference type="GO" id="GO:0047324">
    <property type="term" value="F:phosphoenolpyruvate-glycerone phosphotransferase activity"/>
    <property type="evidence" value="ECO:0007669"/>
    <property type="project" value="UniProtKB-EC"/>
</dbReference>
<dbReference type="Pfam" id="PF00391">
    <property type="entry name" value="PEP-utilizers"/>
    <property type="match status" value="1"/>
</dbReference>
<keyword evidence="9" id="KW-0670">Pyruvate</keyword>
<dbReference type="SUPFAM" id="SSF55594">
    <property type="entry name" value="HPr-like"/>
    <property type="match status" value="1"/>
</dbReference>
<dbReference type="AlphaFoldDB" id="A0A5C8FBE1"/>
<evidence type="ECO:0000256" key="6">
    <source>
        <dbReference type="ARBA" id="ARBA00046577"/>
    </source>
</evidence>
<dbReference type="InterPro" id="IPR036637">
    <property type="entry name" value="Phosphohistidine_dom_sf"/>
</dbReference>
<dbReference type="InterPro" id="IPR008279">
    <property type="entry name" value="PEP-util_enz_mobile_dom"/>
</dbReference>
<dbReference type="InterPro" id="IPR012844">
    <property type="entry name" value="DhaM_N"/>
</dbReference>
<evidence type="ECO:0000259" key="8">
    <source>
        <dbReference type="PROSITE" id="PS51350"/>
    </source>
</evidence>
<evidence type="ECO:0000256" key="5">
    <source>
        <dbReference type="ARBA" id="ARBA00022679"/>
    </source>
</evidence>
<proteinExistence type="inferred from homology"/>
<dbReference type="GO" id="GO:0016020">
    <property type="term" value="C:membrane"/>
    <property type="evidence" value="ECO:0007669"/>
    <property type="project" value="InterPro"/>
</dbReference>